<gene>
    <name evidence="4" type="ordered locus">CJA_1755</name>
</gene>
<dbReference type="EMBL" id="CP000934">
    <property type="protein sequence ID" value="ACE83146.1"/>
    <property type="molecule type" value="Genomic_DNA"/>
</dbReference>
<keyword evidence="2" id="KW-0472">Membrane</keyword>
<dbReference type="Gene3D" id="3.30.70.1070">
    <property type="entry name" value="Sporulation related repeat"/>
    <property type="match status" value="1"/>
</dbReference>
<dbReference type="PROSITE" id="PS51724">
    <property type="entry name" value="SPOR"/>
    <property type="match status" value="1"/>
</dbReference>
<keyword evidence="2" id="KW-0812">Transmembrane</keyword>
<accession>B3PFP3</accession>
<dbReference type="InterPro" id="IPR036680">
    <property type="entry name" value="SPOR-like_sf"/>
</dbReference>
<dbReference type="GO" id="GO:0030428">
    <property type="term" value="C:cell septum"/>
    <property type="evidence" value="ECO:0007669"/>
    <property type="project" value="TreeGrafter"/>
</dbReference>
<evidence type="ECO:0000313" key="5">
    <source>
        <dbReference type="Proteomes" id="UP000001036"/>
    </source>
</evidence>
<dbReference type="SUPFAM" id="SSF110997">
    <property type="entry name" value="Sporulation related repeat"/>
    <property type="match status" value="1"/>
</dbReference>
<dbReference type="InterPro" id="IPR052521">
    <property type="entry name" value="Cell_div_SPOR-domain"/>
</dbReference>
<keyword evidence="5" id="KW-1185">Reference proteome</keyword>
<evidence type="ECO:0000259" key="3">
    <source>
        <dbReference type="PROSITE" id="PS51724"/>
    </source>
</evidence>
<feature type="transmembrane region" description="Helical" evidence="2">
    <location>
        <begin position="9"/>
        <end position="27"/>
    </location>
</feature>
<evidence type="ECO:0000313" key="4">
    <source>
        <dbReference type="EMBL" id="ACE83146.1"/>
    </source>
</evidence>
<dbReference type="STRING" id="498211.CJA_1755"/>
<dbReference type="GO" id="GO:0042834">
    <property type="term" value="F:peptidoglycan binding"/>
    <property type="evidence" value="ECO:0007669"/>
    <property type="project" value="InterPro"/>
</dbReference>
<dbReference type="RefSeq" id="WP_012487376.1">
    <property type="nucleotide sequence ID" value="NC_010995.1"/>
</dbReference>
<organism evidence="4 5">
    <name type="scientific">Cellvibrio japonicus (strain Ueda107)</name>
    <name type="common">Pseudomonas fluorescens subsp. cellulosa</name>
    <dbReference type="NCBI Taxonomy" id="498211"/>
    <lineage>
        <taxon>Bacteria</taxon>
        <taxon>Pseudomonadati</taxon>
        <taxon>Pseudomonadota</taxon>
        <taxon>Gammaproteobacteria</taxon>
        <taxon>Cellvibrionales</taxon>
        <taxon>Cellvibrionaceae</taxon>
        <taxon>Cellvibrio</taxon>
    </lineage>
</organism>
<reference evidence="4 5" key="1">
    <citation type="journal article" date="2008" name="J. Bacteriol.">
        <title>Insights into plant cell wall degradation from the genome sequence of the soil bacterium Cellvibrio japonicus.</title>
        <authorList>
            <person name="Deboy R.T."/>
            <person name="Mongodin E.F."/>
            <person name="Fouts D.E."/>
            <person name="Tailford L.E."/>
            <person name="Khouri H."/>
            <person name="Emerson J.B."/>
            <person name="Mohamoud Y."/>
            <person name="Watkins K."/>
            <person name="Henrissat B."/>
            <person name="Gilbert H.J."/>
            <person name="Nelson K.E."/>
        </authorList>
    </citation>
    <scope>NUCLEOTIDE SEQUENCE [LARGE SCALE GENOMIC DNA]</scope>
    <source>
        <strain evidence="4 5">Ueda107</strain>
    </source>
</reference>
<evidence type="ECO:0000256" key="2">
    <source>
        <dbReference type="SAM" id="Phobius"/>
    </source>
</evidence>
<dbReference type="GO" id="GO:0032153">
    <property type="term" value="C:cell division site"/>
    <property type="evidence" value="ECO:0007669"/>
    <property type="project" value="TreeGrafter"/>
</dbReference>
<dbReference type="HOGENOM" id="CLU_068683_2_0_6"/>
<protein>
    <submittedName>
        <fullName evidence="4">Sporulation related repeat family</fullName>
    </submittedName>
</protein>
<sequence>MKEAYKHRLIGAGILAAVAVLFLPSFFKDQQQYAVDTESHIPQRPTITTMEFGEPESPADIEPAPAPETMFIPDESQAVTVPSPAPEPLPEPGGAQVVQTKPSPDNLPEIPLNAQGLPDAWMVQLVSLSSRDAAQKLRDQLQGEGHRAFIRTATTTKGEVHRIFVGPLLDKAEAGRVKQTLDQRLKVNALILPFKP</sequence>
<dbReference type="OrthoDB" id="7069135at2"/>
<dbReference type="Proteomes" id="UP000001036">
    <property type="component" value="Chromosome"/>
</dbReference>
<dbReference type="Pfam" id="PF05036">
    <property type="entry name" value="SPOR"/>
    <property type="match status" value="1"/>
</dbReference>
<name>B3PFP3_CELJU</name>
<keyword evidence="2" id="KW-1133">Transmembrane helix</keyword>
<evidence type="ECO:0000256" key="1">
    <source>
        <dbReference type="SAM" id="MobiDB-lite"/>
    </source>
</evidence>
<dbReference type="GO" id="GO:0032506">
    <property type="term" value="P:cytokinetic process"/>
    <property type="evidence" value="ECO:0007669"/>
    <property type="project" value="TreeGrafter"/>
</dbReference>
<dbReference type="KEGG" id="cja:CJA_1755"/>
<dbReference type="eggNOG" id="COG3147">
    <property type="taxonomic scope" value="Bacteria"/>
</dbReference>
<feature type="region of interest" description="Disordered" evidence="1">
    <location>
        <begin position="78"/>
        <end position="106"/>
    </location>
</feature>
<feature type="domain" description="SPOR" evidence="3">
    <location>
        <begin position="115"/>
        <end position="194"/>
    </location>
</feature>
<dbReference type="AlphaFoldDB" id="B3PFP3"/>
<proteinExistence type="predicted"/>
<dbReference type="PANTHER" id="PTHR38687:SF1">
    <property type="entry name" value="CELL DIVISION PROTEIN DEDD"/>
    <property type="match status" value="1"/>
</dbReference>
<dbReference type="InterPro" id="IPR007730">
    <property type="entry name" value="SPOR-like_dom"/>
</dbReference>
<dbReference type="PANTHER" id="PTHR38687">
    <property type="entry name" value="CELL DIVISION PROTEIN DEDD-RELATED"/>
    <property type="match status" value="1"/>
</dbReference>